<organism evidence="1 2">
    <name type="scientific">Vararia minispora EC-137</name>
    <dbReference type="NCBI Taxonomy" id="1314806"/>
    <lineage>
        <taxon>Eukaryota</taxon>
        <taxon>Fungi</taxon>
        <taxon>Dikarya</taxon>
        <taxon>Basidiomycota</taxon>
        <taxon>Agaricomycotina</taxon>
        <taxon>Agaricomycetes</taxon>
        <taxon>Russulales</taxon>
        <taxon>Lachnocladiaceae</taxon>
        <taxon>Vararia</taxon>
    </lineage>
</organism>
<evidence type="ECO:0000313" key="1">
    <source>
        <dbReference type="EMBL" id="KAI0027828.1"/>
    </source>
</evidence>
<reference evidence="1" key="2">
    <citation type="journal article" date="2022" name="New Phytol.">
        <title>Evolutionary transition to the ectomycorrhizal habit in the genomes of a hyperdiverse lineage of mushroom-forming fungi.</title>
        <authorList>
            <person name="Looney B."/>
            <person name="Miyauchi S."/>
            <person name="Morin E."/>
            <person name="Drula E."/>
            <person name="Courty P.E."/>
            <person name="Kohler A."/>
            <person name="Kuo A."/>
            <person name="LaButti K."/>
            <person name="Pangilinan J."/>
            <person name="Lipzen A."/>
            <person name="Riley R."/>
            <person name="Andreopoulos W."/>
            <person name="He G."/>
            <person name="Johnson J."/>
            <person name="Nolan M."/>
            <person name="Tritt A."/>
            <person name="Barry K.W."/>
            <person name="Grigoriev I.V."/>
            <person name="Nagy L.G."/>
            <person name="Hibbett D."/>
            <person name="Henrissat B."/>
            <person name="Matheny P.B."/>
            <person name="Labbe J."/>
            <person name="Martin F.M."/>
        </authorList>
    </citation>
    <scope>NUCLEOTIDE SEQUENCE</scope>
    <source>
        <strain evidence="1">EC-137</strain>
    </source>
</reference>
<proteinExistence type="predicted"/>
<comment type="caution">
    <text evidence="1">The sequence shown here is derived from an EMBL/GenBank/DDBJ whole genome shotgun (WGS) entry which is preliminary data.</text>
</comment>
<dbReference type="EMBL" id="MU273833">
    <property type="protein sequence ID" value="KAI0027828.1"/>
    <property type="molecule type" value="Genomic_DNA"/>
</dbReference>
<gene>
    <name evidence="1" type="ORF">K488DRAFT_90417</name>
</gene>
<name>A0ACB8Q887_9AGAM</name>
<keyword evidence="2" id="KW-1185">Reference proteome</keyword>
<evidence type="ECO:0000313" key="2">
    <source>
        <dbReference type="Proteomes" id="UP000814128"/>
    </source>
</evidence>
<protein>
    <submittedName>
        <fullName evidence="1">Uncharacterized protein</fullName>
    </submittedName>
</protein>
<dbReference type="Proteomes" id="UP000814128">
    <property type="component" value="Unassembled WGS sequence"/>
</dbReference>
<reference evidence="1" key="1">
    <citation type="submission" date="2021-02" db="EMBL/GenBank/DDBJ databases">
        <authorList>
            <consortium name="DOE Joint Genome Institute"/>
            <person name="Ahrendt S."/>
            <person name="Looney B.P."/>
            <person name="Miyauchi S."/>
            <person name="Morin E."/>
            <person name="Drula E."/>
            <person name="Courty P.E."/>
            <person name="Chicoki N."/>
            <person name="Fauchery L."/>
            <person name="Kohler A."/>
            <person name="Kuo A."/>
            <person name="Labutti K."/>
            <person name="Pangilinan J."/>
            <person name="Lipzen A."/>
            <person name="Riley R."/>
            <person name="Andreopoulos W."/>
            <person name="He G."/>
            <person name="Johnson J."/>
            <person name="Barry K.W."/>
            <person name="Grigoriev I.V."/>
            <person name="Nagy L."/>
            <person name="Hibbett D."/>
            <person name="Henrissat B."/>
            <person name="Matheny P.B."/>
            <person name="Labbe J."/>
            <person name="Martin F."/>
        </authorList>
    </citation>
    <scope>NUCLEOTIDE SEQUENCE</scope>
    <source>
        <strain evidence="1">EC-137</strain>
    </source>
</reference>
<accession>A0ACB8Q887</accession>
<sequence length="271" mass="30409">MSQLMISEDDRVCDLLPASVENFALLTKKALKNSKDWTCLHPFHIQDALQVLVRQRIGRSLLPYLVVYGPGVHPGATDQKMISVGLELYGFLAAASLGEFRNWNRKKKDIHQATWNLRIEGGPLDNVFCPQADTLWEIEQYVIGTIKGQGLPLGAIEKGHTRLRAGIFVNRHVFCKVKDGKPEKNLAKNFCRGNFVKVSVQFGIERKLYPKPGDVIVCLQLNQVIQLVPARETGEGKVIPSLDIEGDDAEDMEAEDEVQVQVQDLAFQQIY</sequence>